<reference evidence="1 2" key="1">
    <citation type="submission" date="2023-02" db="EMBL/GenBank/DDBJ databases">
        <title>LHISI_Scaffold_Assembly.</title>
        <authorList>
            <person name="Stuart O.P."/>
            <person name="Cleave R."/>
            <person name="Magrath M.J.L."/>
            <person name="Mikheyev A.S."/>
        </authorList>
    </citation>
    <scope>NUCLEOTIDE SEQUENCE [LARGE SCALE GENOMIC DNA]</scope>
    <source>
        <strain evidence="1">Daus_M_001</strain>
        <tissue evidence="1">Leg muscle</tissue>
    </source>
</reference>
<protein>
    <recommendedName>
        <fullName evidence="3">Reverse transcriptase domain-containing protein</fullName>
    </recommendedName>
</protein>
<gene>
    <name evidence="1" type="ORF">PR048_026871</name>
</gene>
<evidence type="ECO:0000313" key="2">
    <source>
        <dbReference type="Proteomes" id="UP001159363"/>
    </source>
</evidence>
<proteinExistence type="predicted"/>
<accession>A0ABQ9GMI0</accession>
<organism evidence="1 2">
    <name type="scientific">Dryococelus australis</name>
    <dbReference type="NCBI Taxonomy" id="614101"/>
    <lineage>
        <taxon>Eukaryota</taxon>
        <taxon>Metazoa</taxon>
        <taxon>Ecdysozoa</taxon>
        <taxon>Arthropoda</taxon>
        <taxon>Hexapoda</taxon>
        <taxon>Insecta</taxon>
        <taxon>Pterygota</taxon>
        <taxon>Neoptera</taxon>
        <taxon>Polyneoptera</taxon>
        <taxon>Phasmatodea</taxon>
        <taxon>Verophasmatodea</taxon>
        <taxon>Anareolatae</taxon>
        <taxon>Phasmatidae</taxon>
        <taxon>Eurycanthinae</taxon>
        <taxon>Dryococelus</taxon>
    </lineage>
</organism>
<dbReference type="PANTHER" id="PTHR47510">
    <property type="entry name" value="REVERSE TRANSCRIPTASE DOMAIN-CONTAINING PROTEIN"/>
    <property type="match status" value="1"/>
</dbReference>
<evidence type="ECO:0000313" key="1">
    <source>
        <dbReference type="EMBL" id="KAJ8873237.1"/>
    </source>
</evidence>
<sequence length="196" mass="23121">MSPWAADSLVEQYRMLRNKYAVVDESRRNLFYFRRVSIKETYRAIMSIKSKAEGWNCVSIRIIHKIMHVLLPVITDIFNDLLSAYFFPTSWKYAIVKPLVKLTSATVLDDFRPIIHQQVYKYVTSKKLFDSYQSGFRTGNGTCTDLIDIADSIRMAIYIRHVTIMVFLDFSKAFNMANHDFILQKLKLYFHFSFLR</sequence>
<evidence type="ECO:0008006" key="3">
    <source>
        <dbReference type="Google" id="ProtNLM"/>
    </source>
</evidence>
<dbReference type="EMBL" id="JARBHB010000011">
    <property type="protein sequence ID" value="KAJ8873237.1"/>
    <property type="molecule type" value="Genomic_DNA"/>
</dbReference>
<keyword evidence="2" id="KW-1185">Reference proteome</keyword>
<dbReference type="PANTHER" id="PTHR47510:SF3">
    <property type="entry name" value="ENDO_EXONUCLEASE_PHOSPHATASE DOMAIN-CONTAINING PROTEIN"/>
    <property type="match status" value="1"/>
</dbReference>
<dbReference type="Proteomes" id="UP001159363">
    <property type="component" value="Chromosome 10"/>
</dbReference>
<name>A0ABQ9GMI0_9NEOP</name>
<comment type="caution">
    <text evidence="1">The sequence shown here is derived from an EMBL/GenBank/DDBJ whole genome shotgun (WGS) entry which is preliminary data.</text>
</comment>